<dbReference type="NCBIfam" id="NF004508">
    <property type="entry name" value="PRK05849.1"/>
    <property type="match status" value="1"/>
</dbReference>
<dbReference type="InterPro" id="IPR002192">
    <property type="entry name" value="PPDK_AMP/ATP-bd"/>
</dbReference>
<keyword evidence="5" id="KW-1185">Reference proteome</keyword>
<dbReference type="OrthoDB" id="3345at2157"/>
<organism evidence="4 5">
    <name type="scientific">Nitrosopumilus ureiphilus</name>
    <dbReference type="NCBI Taxonomy" id="1470067"/>
    <lineage>
        <taxon>Archaea</taxon>
        <taxon>Nitrososphaerota</taxon>
        <taxon>Nitrososphaeria</taxon>
        <taxon>Nitrosopumilales</taxon>
        <taxon>Nitrosopumilaceae</taxon>
        <taxon>Nitrosopumilus</taxon>
    </lineage>
</organism>
<dbReference type="Proteomes" id="UP000509478">
    <property type="component" value="Chromosome"/>
</dbReference>
<dbReference type="Gene3D" id="3.30.1490.20">
    <property type="entry name" value="ATP-grasp fold, A domain"/>
    <property type="match status" value="1"/>
</dbReference>
<dbReference type="InterPro" id="IPR008279">
    <property type="entry name" value="PEP-util_enz_mobile_dom"/>
</dbReference>
<dbReference type="InterPro" id="IPR013815">
    <property type="entry name" value="ATP_grasp_subdomain_1"/>
</dbReference>
<accession>A0A7D5RA48</accession>
<dbReference type="InterPro" id="IPR036637">
    <property type="entry name" value="Phosphohistidine_dom_sf"/>
</dbReference>
<dbReference type="AlphaFoldDB" id="A0A7D5RA48"/>
<dbReference type="Pfam" id="PF00391">
    <property type="entry name" value="PEP-utilizers"/>
    <property type="match status" value="1"/>
</dbReference>
<dbReference type="GO" id="GO:0005524">
    <property type="term" value="F:ATP binding"/>
    <property type="evidence" value="ECO:0007669"/>
    <property type="project" value="InterPro"/>
</dbReference>
<dbReference type="Pfam" id="PF01326">
    <property type="entry name" value="PPDK_N"/>
    <property type="match status" value="1"/>
</dbReference>
<evidence type="ECO:0000259" key="3">
    <source>
        <dbReference type="Pfam" id="PF01326"/>
    </source>
</evidence>
<evidence type="ECO:0000313" key="4">
    <source>
        <dbReference type="EMBL" id="QLH05742.1"/>
    </source>
</evidence>
<keyword evidence="1" id="KW-0175">Coiled coil</keyword>
<evidence type="ECO:0000256" key="1">
    <source>
        <dbReference type="SAM" id="Coils"/>
    </source>
</evidence>
<dbReference type="RefSeq" id="WP_179371801.1">
    <property type="nucleotide sequence ID" value="NZ_CP026995.1"/>
</dbReference>
<dbReference type="Gene3D" id="3.30.470.20">
    <property type="entry name" value="ATP-grasp fold, B domain"/>
    <property type="match status" value="1"/>
</dbReference>
<gene>
    <name evidence="4" type="ORF">C5F50_00565</name>
</gene>
<evidence type="ECO:0000259" key="2">
    <source>
        <dbReference type="Pfam" id="PF00391"/>
    </source>
</evidence>
<dbReference type="GeneID" id="56066506"/>
<dbReference type="Gene3D" id="3.50.30.10">
    <property type="entry name" value="Phosphohistidine domain"/>
    <property type="match status" value="1"/>
</dbReference>
<evidence type="ECO:0008006" key="6">
    <source>
        <dbReference type="Google" id="ProtNLM"/>
    </source>
</evidence>
<dbReference type="EMBL" id="CP026995">
    <property type="protein sequence ID" value="QLH05742.1"/>
    <property type="molecule type" value="Genomic_DNA"/>
</dbReference>
<dbReference type="SUPFAM" id="SSF52009">
    <property type="entry name" value="Phosphohistidine domain"/>
    <property type="match status" value="1"/>
</dbReference>
<dbReference type="PANTHER" id="PTHR43615:SF1">
    <property type="entry name" value="PPDK_N DOMAIN-CONTAINING PROTEIN"/>
    <property type="match status" value="1"/>
</dbReference>
<evidence type="ECO:0000313" key="5">
    <source>
        <dbReference type="Proteomes" id="UP000509478"/>
    </source>
</evidence>
<protein>
    <recommendedName>
        <fullName evidence="6">Phosphoenolpyruvate synthase</fullName>
    </recommendedName>
</protein>
<dbReference type="KEGG" id="nue:C5F50_00565"/>
<feature type="domain" description="PEP-utilising enzyme mobile" evidence="2">
    <location>
        <begin position="709"/>
        <end position="776"/>
    </location>
</feature>
<sequence length="806" mass="93344">MRKYSKFSDNVFTSKANVLFFLKSKIKKSEIEEFYIFTINDWLTSKSKILEDISNLFKQNIVIRSSAIGEDSIESSEAGKFESFLNINSKSKNEIEKTISKVISSYGEKGNDNKLNQILVQNQTEDIITSGVIFSRTPNMGSPYYVINYEDGGSTIGVTQGSVNNIIKIFRNANERTIPKKWKPLIDSIKELEQILFNSSLDIEFGISKSNKIIIFQVRPITSINYIDSQLDSKIEKLIKKLQIQFTKSSNFDSKEHHIFSDMADWNPAEIIGNNPNPLDYSLYNFLIMRNAWYKGRMKVGYRDPKKSNLMVKFGNKPYVDIKKSFESLIPSTVNSHLAKKLMRFYVKKLISNPELHDKVEFEILITCYDLLTKNKLKKYNFSNKEINFLVQALIDFTNKIFQNFNKNFEDSLNSIEKMNQNRKIILKKINKSKKNYKSLLKNAEELLIDCKELGTIQFSSMARIAFITSTILRSLVKSNHIEQQFLDDFMNTLKTPLSEFRNSVIDYSQNKISKNSLLKKYGHLRPGTYDILAKRYDEQNDFLNQIKFKKMKKPEFKPPKNLLKILEKNHIYSNDDFLTIIKNSFIIRERLKFEFTRNLSDAIQLIIEAGIKLNFSRCDLSYLEIDFIITTYKKYNKKELIEKWKNKIKSQKIKKSLYDYLILPPLISSKQDFEIISYYHARPNYITSKSIIGDILNFKKSSDLSLNGKIVLLENADPGFDWIFAENPSGLITKYGGVASHMAIRCAEIGLPAAIGCGELIFEELVNSSKVLLDCLNNEITVLENLKINKFVEERKILKSLGYIK</sequence>
<dbReference type="InterPro" id="IPR051549">
    <property type="entry name" value="PEP_Utilizing_Enz"/>
</dbReference>
<dbReference type="GO" id="GO:0016301">
    <property type="term" value="F:kinase activity"/>
    <property type="evidence" value="ECO:0007669"/>
    <property type="project" value="InterPro"/>
</dbReference>
<reference evidence="4 5" key="1">
    <citation type="submission" date="2018-02" db="EMBL/GenBank/DDBJ databases">
        <title>Complete genome of Nitrosopumilus ureaphilus PS0.</title>
        <authorList>
            <person name="Qin W."/>
            <person name="Zheng Y."/>
            <person name="Stahl D.A."/>
        </authorList>
    </citation>
    <scope>NUCLEOTIDE SEQUENCE [LARGE SCALE GENOMIC DNA]</scope>
    <source>
        <strain evidence="4 5">PS0</strain>
    </source>
</reference>
<dbReference type="SUPFAM" id="SSF56059">
    <property type="entry name" value="Glutathione synthetase ATP-binding domain-like"/>
    <property type="match status" value="1"/>
</dbReference>
<feature type="domain" description="Pyruvate phosphate dikinase AMP/ATP-binding" evidence="3">
    <location>
        <begin position="59"/>
        <end position="107"/>
    </location>
</feature>
<name>A0A7D5RA48_9ARCH</name>
<feature type="coiled-coil region" evidence="1">
    <location>
        <begin position="416"/>
        <end position="454"/>
    </location>
</feature>
<dbReference type="PANTHER" id="PTHR43615">
    <property type="entry name" value="PHOSPHOENOLPYRUVATE SYNTHASE-RELATED"/>
    <property type="match status" value="1"/>
</dbReference>
<proteinExistence type="predicted"/>